<dbReference type="InterPro" id="IPR058698">
    <property type="entry name" value="CUB_metazoa"/>
</dbReference>
<evidence type="ECO:0000313" key="2">
    <source>
        <dbReference type="EMBL" id="TRY72453.1"/>
    </source>
</evidence>
<name>A0A553P458_TIGCA</name>
<proteinExistence type="predicted"/>
<dbReference type="Pfam" id="PF26080">
    <property type="entry name" value="CUB_animal"/>
    <property type="match status" value="1"/>
</dbReference>
<gene>
    <name evidence="2" type="ORF">TCAL_01027</name>
</gene>
<organism evidence="2 3">
    <name type="scientific">Tigriopus californicus</name>
    <name type="common">Marine copepod</name>
    <dbReference type="NCBI Taxonomy" id="6832"/>
    <lineage>
        <taxon>Eukaryota</taxon>
        <taxon>Metazoa</taxon>
        <taxon>Ecdysozoa</taxon>
        <taxon>Arthropoda</taxon>
        <taxon>Crustacea</taxon>
        <taxon>Multicrustacea</taxon>
        <taxon>Hexanauplia</taxon>
        <taxon>Copepoda</taxon>
        <taxon>Harpacticoida</taxon>
        <taxon>Harpacticidae</taxon>
        <taxon>Tigriopus</taxon>
    </lineage>
</organism>
<accession>A0A553P458</accession>
<feature type="non-terminal residue" evidence="2">
    <location>
        <position position="1"/>
    </location>
</feature>
<evidence type="ECO:0000259" key="1">
    <source>
        <dbReference type="Pfam" id="PF26080"/>
    </source>
</evidence>
<dbReference type="PANTHER" id="PTHR33236">
    <property type="entry name" value="INTRAFLAGELLAR TRANSPORT PROTEIN 122 FAMILY PROTEIN-RELATED"/>
    <property type="match status" value="1"/>
</dbReference>
<feature type="domain" description="CUB" evidence="1">
    <location>
        <begin position="43"/>
        <end position="217"/>
    </location>
</feature>
<dbReference type="PANTHER" id="PTHR33236:SF5">
    <property type="entry name" value="CUB DOMAIN-CONTAINING PROTEIN"/>
    <property type="match status" value="1"/>
</dbReference>
<dbReference type="AlphaFoldDB" id="A0A553P458"/>
<protein>
    <recommendedName>
        <fullName evidence="1">CUB domain-containing protein</fullName>
    </recommendedName>
</protein>
<dbReference type="EMBL" id="VCGU01000008">
    <property type="protein sequence ID" value="TRY72453.1"/>
    <property type="molecule type" value="Genomic_DNA"/>
</dbReference>
<evidence type="ECO:0000313" key="3">
    <source>
        <dbReference type="Proteomes" id="UP000318571"/>
    </source>
</evidence>
<sequence length="224" mass="25026">FLETTSGESDEVATLVFNFLGNGLRRWDIKVTQFLCTNANRPPQGCLQFYTGLQGRITSFNFAPTTGSIHLANQMYSVCLSRREGYCCVEFEVCRDVEDAFSLHMNGLIKISSTDNGCTEDYIQIEGQHVMALSNLLFMDTVVFLFLFTLESSNMCLGNEKVFSNRYCGGTFNALQGLAVNSLVCDCTPPFILDIFTDGGQSSTLNLRNRGLCLDFRRRKCPLS</sequence>
<keyword evidence="3" id="KW-1185">Reference proteome</keyword>
<comment type="caution">
    <text evidence="2">The sequence shown here is derived from an EMBL/GenBank/DDBJ whole genome shotgun (WGS) entry which is preliminary data.</text>
</comment>
<reference evidence="2 3" key="1">
    <citation type="journal article" date="2018" name="Nat. Ecol. Evol.">
        <title>Genomic signatures of mitonuclear coevolution across populations of Tigriopus californicus.</title>
        <authorList>
            <person name="Barreto F.S."/>
            <person name="Watson E.T."/>
            <person name="Lima T.G."/>
            <person name="Willett C.S."/>
            <person name="Edmands S."/>
            <person name="Li W."/>
            <person name="Burton R.S."/>
        </authorList>
    </citation>
    <scope>NUCLEOTIDE SEQUENCE [LARGE SCALE GENOMIC DNA]</scope>
    <source>
        <strain evidence="2 3">San Diego</strain>
    </source>
</reference>
<dbReference type="Proteomes" id="UP000318571">
    <property type="component" value="Chromosome 7"/>
</dbReference>